<keyword evidence="3" id="KW-1185">Reference proteome</keyword>
<name>A0ABV2ZK48_9ACTN</name>
<reference evidence="2 3" key="1">
    <citation type="submission" date="2024-06" db="EMBL/GenBank/DDBJ databases">
        <title>The Natural Products Discovery Center: Release of the First 8490 Sequenced Strains for Exploring Actinobacteria Biosynthetic Diversity.</title>
        <authorList>
            <person name="Kalkreuter E."/>
            <person name="Kautsar S.A."/>
            <person name="Yang D."/>
            <person name="Bader C.D."/>
            <person name="Teijaro C.N."/>
            <person name="Fluegel L."/>
            <person name="Davis C.M."/>
            <person name="Simpson J.R."/>
            <person name="Lauterbach L."/>
            <person name="Steele A.D."/>
            <person name="Gui C."/>
            <person name="Meng S."/>
            <person name="Li G."/>
            <person name="Viehrig K."/>
            <person name="Ye F."/>
            <person name="Su P."/>
            <person name="Kiefer A.F."/>
            <person name="Nichols A."/>
            <person name="Cepeda A.J."/>
            <person name="Yan W."/>
            <person name="Fan B."/>
            <person name="Jiang Y."/>
            <person name="Adhikari A."/>
            <person name="Zheng C.-J."/>
            <person name="Schuster L."/>
            <person name="Cowan T.M."/>
            <person name="Smanski M.J."/>
            <person name="Chevrette M.G."/>
            <person name="De Carvalho L.P.S."/>
            <person name="Shen B."/>
        </authorList>
    </citation>
    <scope>NUCLEOTIDE SEQUENCE [LARGE SCALE GENOMIC DNA]</scope>
    <source>
        <strain evidence="2 3">NPDC033843</strain>
    </source>
</reference>
<dbReference type="SUPFAM" id="SSF50199">
    <property type="entry name" value="Staphylococcal nuclease"/>
    <property type="match status" value="1"/>
</dbReference>
<proteinExistence type="predicted"/>
<evidence type="ECO:0000259" key="1">
    <source>
        <dbReference type="Pfam" id="PF00565"/>
    </source>
</evidence>
<dbReference type="Proteomes" id="UP001550739">
    <property type="component" value="Unassembled WGS sequence"/>
</dbReference>
<evidence type="ECO:0000313" key="3">
    <source>
        <dbReference type="Proteomes" id="UP001550739"/>
    </source>
</evidence>
<feature type="domain" description="TNase-like" evidence="1">
    <location>
        <begin position="51"/>
        <end position="193"/>
    </location>
</feature>
<protein>
    <submittedName>
        <fullName evidence="2">Thermonuclease family protein</fullName>
    </submittedName>
</protein>
<organism evidence="2 3">
    <name type="scientific">Streptomyces sp. 900129855</name>
    <dbReference type="NCBI Taxonomy" id="3155129"/>
    <lineage>
        <taxon>Bacteria</taxon>
        <taxon>Bacillati</taxon>
        <taxon>Actinomycetota</taxon>
        <taxon>Actinomycetes</taxon>
        <taxon>Kitasatosporales</taxon>
        <taxon>Streptomycetaceae</taxon>
        <taxon>Streptomyces</taxon>
    </lineage>
</organism>
<dbReference type="RefSeq" id="WP_361703750.1">
    <property type="nucleotide sequence ID" value="NZ_JBEZVE010000010.1"/>
</dbReference>
<dbReference type="InterPro" id="IPR016071">
    <property type="entry name" value="Staphylococal_nuclease_OB-fold"/>
</dbReference>
<sequence>MTMLLIQGSFHALHAQPDGDSLHFTPDDPTEWGLLHGTHPVQHNHLGSNQLRLDAIDALETHYGTAPRVHQPLEFAHAASAELLKWLGFKKVQRDPDETVTAATPDEVPGFILTRGADLYGRCIALVGKGKAPKASGSWINVDVALLRKTANHHLLATGLAYPTYYRNLFPDLRNELTDVAHKAQKGGKGLWPQDVTTKGAKVNGMTSITDQVVILPKLFRRLVDYLRLGDPSLTGFPAFLAQKQDRFFILSTGHATIGLDYVVKITNGHTVRMTHPAEDLVFDEG</sequence>
<accession>A0ABV2ZK48</accession>
<gene>
    <name evidence="2" type="ORF">AB0E89_20345</name>
</gene>
<evidence type="ECO:0000313" key="2">
    <source>
        <dbReference type="EMBL" id="MEU3782870.1"/>
    </source>
</evidence>
<dbReference type="Gene3D" id="2.40.50.90">
    <property type="match status" value="1"/>
</dbReference>
<dbReference type="InterPro" id="IPR035437">
    <property type="entry name" value="SNase_OB-fold_sf"/>
</dbReference>
<dbReference type="Pfam" id="PF00565">
    <property type="entry name" value="SNase"/>
    <property type="match status" value="1"/>
</dbReference>
<dbReference type="EMBL" id="JBEZVE010000010">
    <property type="protein sequence ID" value="MEU3782870.1"/>
    <property type="molecule type" value="Genomic_DNA"/>
</dbReference>
<comment type="caution">
    <text evidence="2">The sequence shown here is derived from an EMBL/GenBank/DDBJ whole genome shotgun (WGS) entry which is preliminary data.</text>
</comment>